<dbReference type="PANTHER" id="PTHR21137">
    <property type="entry name" value="ODORANT RECEPTOR"/>
    <property type="match status" value="1"/>
</dbReference>
<evidence type="ECO:0000256" key="1">
    <source>
        <dbReference type="ARBA" id="ARBA00004651"/>
    </source>
</evidence>
<evidence type="ECO:0000256" key="6">
    <source>
        <dbReference type="ARBA" id="ARBA00022989"/>
    </source>
</evidence>
<comment type="similarity">
    <text evidence="10">Belongs to the insect chemoreceptor superfamily. Heteromeric odorant receptor channel (TC 1.A.69) family.</text>
</comment>
<evidence type="ECO:0000313" key="11">
    <source>
        <dbReference type="EMBL" id="QNH68035.1"/>
    </source>
</evidence>
<proteinExistence type="evidence at transcript level"/>
<feature type="transmembrane region" description="Helical" evidence="10">
    <location>
        <begin position="36"/>
        <end position="54"/>
    </location>
</feature>
<evidence type="ECO:0000256" key="4">
    <source>
        <dbReference type="ARBA" id="ARBA00022692"/>
    </source>
</evidence>
<feature type="transmembrane region" description="Helical" evidence="10">
    <location>
        <begin position="292"/>
        <end position="312"/>
    </location>
</feature>
<evidence type="ECO:0000256" key="2">
    <source>
        <dbReference type="ARBA" id="ARBA00022475"/>
    </source>
</evidence>
<dbReference type="PANTHER" id="PTHR21137:SF3">
    <property type="entry name" value="ODORANT RECEPTOR 30A-RELATED"/>
    <property type="match status" value="1"/>
</dbReference>
<reference evidence="11" key="1">
    <citation type="journal article" date="2020" name="Front. Physiol.">
        <title>Identification and Expression Profile of Olfactory Receptor Genes Based on Apriona germari (Hope) Antennal Transcriptome.</title>
        <authorList>
            <person name="Qian J.L."/>
            <person name="Mang D.Z."/>
            <person name="Lv G.C."/>
            <person name="Ye J."/>
            <person name="Li Z.Q."/>
            <person name="Chu B."/>
            <person name="Sun L."/>
            <person name="Liu Y.J."/>
            <person name="Zhang L.W."/>
        </authorList>
    </citation>
    <scope>NUCLEOTIDE SEQUENCE</scope>
    <source>
        <tissue evidence="11">Antenna</tissue>
    </source>
</reference>
<name>A0A7H9SP02_APRGE</name>
<keyword evidence="8 10" id="KW-0675">Receptor</keyword>
<feature type="transmembrane region" description="Helical" evidence="10">
    <location>
        <begin position="123"/>
        <end position="141"/>
    </location>
</feature>
<keyword evidence="7 10" id="KW-0472">Membrane</keyword>
<keyword evidence="9 10" id="KW-0807">Transducer</keyword>
<dbReference type="AlphaFoldDB" id="A0A7H9SP02"/>
<feature type="transmembrane region" description="Helical" evidence="10">
    <location>
        <begin position="260"/>
        <end position="280"/>
    </location>
</feature>
<dbReference type="GO" id="GO:0005886">
    <property type="term" value="C:plasma membrane"/>
    <property type="evidence" value="ECO:0007669"/>
    <property type="project" value="UniProtKB-SubCell"/>
</dbReference>
<comment type="subcellular location">
    <subcellularLocation>
        <location evidence="1 10">Cell membrane</location>
        <topology evidence="1 10">Multi-pass membrane protein</topology>
    </subcellularLocation>
</comment>
<keyword evidence="4 10" id="KW-0812">Transmembrane</keyword>
<keyword evidence="5 10" id="KW-0552">Olfaction</keyword>
<feature type="transmembrane region" description="Helical" evidence="10">
    <location>
        <begin position="191"/>
        <end position="211"/>
    </location>
</feature>
<keyword evidence="6 10" id="KW-1133">Transmembrane helix</keyword>
<dbReference type="InterPro" id="IPR004117">
    <property type="entry name" value="7tm6_olfct_rcpt"/>
</dbReference>
<evidence type="ECO:0000256" key="7">
    <source>
        <dbReference type="ARBA" id="ARBA00023136"/>
    </source>
</evidence>
<evidence type="ECO:0000256" key="3">
    <source>
        <dbReference type="ARBA" id="ARBA00022606"/>
    </source>
</evidence>
<organism evidence="11">
    <name type="scientific">Apriona germarii</name>
    <name type="common">Mulberry longhorn beetle</name>
    <name type="synonym">Lamia germarii</name>
    <dbReference type="NCBI Taxonomy" id="157307"/>
    <lineage>
        <taxon>Eukaryota</taxon>
        <taxon>Metazoa</taxon>
        <taxon>Ecdysozoa</taxon>
        <taxon>Arthropoda</taxon>
        <taxon>Hexapoda</taxon>
        <taxon>Insecta</taxon>
        <taxon>Pterygota</taxon>
        <taxon>Neoptera</taxon>
        <taxon>Endopterygota</taxon>
        <taxon>Coleoptera</taxon>
        <taxon>Polyphaga</taxon>
        <taxon>Cucujiformia</taxon>
        <taxon>Chrysomeloidea</taxon>
        <taxon>Cerambycidae</taxon>
        <taxon>Lamiinae</taxon>
        <taxon>Batocerini</taxon>
        <taxon>Apriona</taxon>
    </lineage>
</organism>
<dbReference type="Pfam" id="PF02949">
    <property type="entry name" value="7tm_6"/>
    <property type="match status" value="1"/>
</dbReference>
<sequence length="390" mass="45864">MASPFLQYVQYPMMISGFLPVALTESHKRLYTMYRYILRTFIFFFAFFLFGATPEFNASRDELFQFFNERIMFIIVYMKIIMCMSKNLEKLIFEMIANETKISYSKNRKLTEIYRQTVRKSKIIQLSYIALVYICYVLLMLPNFVTYVQIKVAESKANSTVNIYLTKSYYCWVPIEEDKHYLFLLLLENGFSLLSSNVYCSVQIILINLLLNMTLRLKVLGSNLKNMNNSGKRIVEKLITGYIEEHIDIIRNCEFLNDTLKYLMLLEFLLTTVQLSMLMFQGITTKDLNVKVFSAMYVLQLLVQLLILYWYAHQIRVESIAIADAVYEMPWYEYNRSTAITLRIMMMRSQKPLSLTLGSFGIMTLDTAVKIIKGSYTYVTFMQQTYGNID</sequence>
<accession>A0A7H9SP02</accession>
<keyword evidence="3 10" id="KW-0716">Sensory transduction</keyword>
<evidence type="ECO:0000256" key="9">
    <source>
        <dbReference type="ARBA" id="ARBA00023224"/>
    </source>
</evidence>
<dbReference type="GO" id="GO:0007165">
    <property type="term" value="P:signal transduction"/>
    <property type="evidence" value="ECO:0007669"/>
    <property type="project" value="UniProtKB-KW"/>
</dbReference>
<protein>
    <recommendedName>
        <fullName evidence="10">Odorant receptor</fullName>
    </recommendedName>
</protein>
<dbReference type="EMBL" id="MT598226">
    <property type="protein sequence ID" value="QNH68035.1"/>
    <property type="molecule type" value="mRNA"/>
</dbReference>
<feature type="transmembrane region" description="Helical" evidence="10">
    <location>
        <begin position="66"/>
        <end position="85"/>
    </location>
</feature>
<evidence type="ECO:0000256" key="10">
    <source>
        <dbReference type="RuleBase" id="RU351113"/>
    </source>
</evidence>
<evidence type="ECO:0000256" key="8">
    <source>
        <dbReference type="ARBA" id="ARBA00023170"/>
    </source>
</evidence>
<reference evidence="11" key="2">
    <citation type="submission" date="2020-06" db="EMBL/GenBank/DDBJ databases">
        <authorList>
            <person name="Qian J."/>
        </authorList>
    </citation>
    <scope>NUCLEOTIDE SEQUENCE</scope>
    <source>
        <tissue evidence="11">Antenna</tissue>
    </source>
</reference>
<evidence type="ECO:0000256" key="5">
    <source>
        <dbReference type="ARBA" id="ARBA00022725"/>
    </source>
</evidence>
<keyword evidence="2" id="KW-1003">Cell membrane</keyword>
<dbReference type="GO" id="GO:0005549">
    <property type="term" value="F:odorant binding"/>
    <property type="evidence" value="ECO:0007669"/>
    <property type="project" value="InterPro"/>
</dbReference>
<dbReference type="GO" id="GO:0004984">
    <property type="term" value="F:olfactory receptor activity"/>
    <property type="evidence" value="ECO:0007669"/>
    <property type="project" value="InterPro"/>
</dbReference>
<feature type="transmembrane region" description="Helical" evidence="10">
    <location>
        <begin position="353"/>
        <end position="372"/>
    </location>
</feature>